<feature type="transmembrane region" description="Helical" evidence="2">
    <location>
        <begin position="100"/>
        <end position="123"/>
    </location>
</feature>
<protein>
    <recommendedName>
        <fullName evidence="6">Transmembrane protein</fullName>
    </recommendedName>
</protein>
<comment type="caution">
    <text evidence="4">The sequence shown here is derived from an EMBL/GenBank/DDBJ whole genome shotgun (WGS) entry which is preliminary data.</text>
</comment>
<dbReference type="EMBL" id="NMPR01000285">
    <property type="protein sequence ID" value="KAA8623968.1"/>
    <property type="molecule type" value="Genomic_DNA"/>
</dbReference>
<dbReference type="AlphaFoldDB" id="A0A8S8ZFA4"/>
<dbReference type="VEuPathDB" id="FungiDB:SMAC_09564"/>
<evidence type="ECO:0000256" key="2">
    <source>
        <dbReference type="SAM" id="Phobius"/>
    </source>
</evidence>
<evidence type="ECO:0000313" key="4">
    <source>
        <dbReference type="EMBL" id="KAA8623968.1"/>
    </source>
</evidence>
<feature type="signal peptide" evidence="3">
    <location>
        <begin position="1"/>
        <end position="20"/>
    </location>
</feature>
<keyword evidence="2" id="KW-1133">Transmembrane helix</keyword>
<feature type="chain" id="PRO_5035820565" description="Transmembrane protein" evidence="3">
    <location>
        <begin position="21"/>
        <end position="153"/>
    </location>
</feature>
<evidence type="ECO:0000256" key="1">
    <source>
        <dbReference type="SAM" id="MobiDB-lite"/>
    </source>
</evidence>
<keyword evidence="2" id="KW-0812">Transmembrane</keyword>
<keyword evidence="2" id="KW-0472">Membrane</keyword>
<keyword evidence="3" id="KW-0732">Signal</keyword>
<evidence type="ECO:0000313" key="5">
    <source>
        <dbReference type="Proteomes" id="UP000433876"/>
    </source>
</evidence>
<accession>A0A8S8ZFA4</accession>
<feature type="region of interest" description="Disordered" evidence="1">
    <location>
        <begin position="31"/>
        <end position="93"/>
    </location>
</feature>
<sequence length="153" mass="16507">MQPQLFQYLFLSTILGLSAASVVKVPGPHDQRAISDDLSSSTHTLPTESGYEPTSTSDISSQGGGGGGGGQGQQPDDGRPTHDPLPISPPTGHKTNMGAAVGYSLLGLAAVAVVIGFCLGLRWRRKLRRRAREEYEMSRRMRRGYRPRVRFAA</sequence>
<proteinExistence type="predicted"/>
<feature type="compositionally biased region" description="Gly residues" evidence="1">
    <location>
        <begin position="62"/>
        <end position="72"/>
    </location>
</feature>
<gene>
    <name evidence="4" type="ORF">SMACR_09564</name>
</gene>
<organism evidence="4 5">
    <name type="scientific">Sordaria macrospora</name>
    <dbReference type="NCBI Taxonomy" id="5147"/>
    <lineage>
        <taxon>Eukaryota</taxon>
        <taxon>Fungi</taxon>
        <taxon>Dikarya</taxon>
        <taxon>Ascomycota</taxon>
        <taxon>Pezizomycotina</taxon>
        <taxon>Sordariomycetes</taxon>
        <taxon>Sordariomycetidae</taxon>
        <taxon>Sordariales</taxon>
        <taxon>Sordariaceae</taxon>
        <taxon>Sordaria</taxon>
    </lineage>
</organism>
<evidence type="ECO:0000256" key="3">
    <source>
        <dbReference type="SAM" id="SignalP"/>
    </source>
</evidence>
<name>A0A8S8ZFA4_SORMA</name>
<dbReference type="OMA" id="EYEMRRH"/>
<feature type="compositionally biased region" description="Polar residues" evidence="1">
    <location>
        <begin position="37"/>
        <end position="61"/>
    </location>
</feature>
<reference evidence="4 5" key="1">
    <citation type="submission" date="2017-07" db="EMBL/GenBank/DDBJ databases">
        <title>Genome sequence of the Sordaria macrospora wild type strain R19027.</title>
        <authorList>
            <person name="Nowrousian M."/>
            <person name="Teichert I."/>
            <person name="Kueck U."/>
        </authorList>
    </citation>
    <scope>NUCLEOTIDE SEQUENCE [LARGE SCALE GENOMIC DNA]</scope>
    <source>
        <strain evidence="4 5">R19027</strain>
        <tissue evidence="4">Mycelium</tissue>
    </source>
</reference>
<evidence type="ECO:0008006" key="6">
    <source>
        <dbReference type="Google" id="ProtNLM"/>
    </source>
</evidence>
<dbReference type="Proteomes" id="UP000433876">
    <property type="component" value="Unassembled WGS sequence"/>
</dbReference>